<comment type="caution">
    <text evidence="1">The sequence shown here is derived from an EMBL/GenBank/DDBJ whole genome shotgun (WGS) entry which is preliminary data.</text>
</comment>
<evidence type="ECO:0000313" key="2">
    <source>
        <dbReference type="Proteomes" id="UP000742417"/>
    </source>
</evidence>
<dbReference type="EMBL" id="JAENJO010000003">
    <property type="protein sequence ID" value="KAG8203678.1"/>
    <property type="molecule type" value="Genomic_DNA"/>
</dbReference>
<evidence type="ECO:0000313" key="1">
    <source>
        <dbReference type="EMBL" id="KAG8203678.1"/>
    </source>
</evidence>
<keyword evidence="2" id="KW-1185">Reference proteome</keyword>
<proteinExistence type="predicted"/>
<gene>
    <name evidence="1" type="ORF">GWM34_01822</name>
</gene>
<dbReference type="Proteomes" id="UP000742417">
    <property type="component" value="Unassembled WGS sequence"/>
</dbReference>
<name>A0ACB7FRV0_9ASCO</name>
<reference evidence="1" key="1">
    <citation type="submission" date="2020-12" db="EMBL/GenBank/DDBJ databases">
        <title>Draft Genome of Candida africana.</title>
        <authorList>
            <person name="Ayanbimpe G.M."/>
            <person name="Enweani I.B."/>
            <person name="Aguiyi J.C."/>
            <person name="Nnadi U.P."/>
            <person name="Izam Y."/>
            <person name="Ubani A."/>
            <person name="Ngene A.C."/>
        </authorList>
    </citation>
    <scope>NUCLEOTIDE SEQUENCE</scope>
    <source>
        <strain evidence="1">CEC4854</strain>
    </source>
</reference>
<organism evidence="1 2">
    <name type="scientific">Candida africana</name>
    <dbReference type="NCBI Taxonomy" id="241526"/>
    <lineage>
        <taxon>Eukaryota</taxon>
        <taxon>Fungi</taxon>
        <taxon>Dikarya</taxon>
        <taxon>Ascomycota</taxon>
        <taxon>Saccharomycotina</taxon>
        <taxon>Pichiomycetes</taxon>
        <taxon>Debaryomycetaceae</taxon>
        <taxon>Candida/Lodderomyces clade</taxon>
        <taxon>Candida</taxon>
    </lineage>
</organism>
<sequence length="339" mass="38202">MSDVIGTKVAIPGASGAGIIRYVGQIQGKIGTFAGVELLGTLATTRGKNSGSVDGIQYFQVEIPKSGLFLPYERLKSVNPGLANVNPSSKTPLTPVNNRTYQNVRNSMINENFANPDLTLKYESEIAELQRALREKEKRLENFNNQREEWRAAMDELVAVQQEGIQVYEDRIEELENENKAQQEKLDNANASLTAANSKIKELEQSIDNLLSEKVNDVQIDDSRKEIEQLKRELESRPRLEDLEELQNSLDELESIYQQQLNEKDAIITKLQVERDHLSHELYSTPVVHQSTADDSPQELPIYKAAQPTDPSQGKNDWCGLCERDGHSSINCPYENDIF</sequence>
<protein>
    <submittedName>
        <fullName evidence="1">Uncharacterized protein</fullName>
    </submittedName>
</protein>
<feature type="non-terminal residue" evidence="1">
    <location>
        <position position="1"/>
    </location>
</feature>
<accession>A0ACB7FRV0</accession>